<feature type="transmembrane region" description="Helical" evidence="9">
    <location>
        <begin position="33"/>
        <end position="54"/>
    </location>
</feature>
<accession>A0A6B1D8N1</accession>
<feature type="transmembrane region" description="Helical" evidence="9">
    <location>
        <begin position="331"/>
        <end position="352"/>
    </location>
</feature>
<dbReference type="GO" id="GO:1902600">
    <property type="term" value="P:proton transmembrane transport"/>
    <property type="evidence" value="ECO:0007669"/>
    <property type="project" value="InterPro"/>
</dbReference>
<dbReference type="AlphaFoldDB" id="A0A6B1D8N1"/>
<protein>
    <recommendedName>
        <fullName evidence="10">RCK C-terminal domain-containing protein</fullName>
    </recommendedName>
</protein>
<reference evidence="11" key="1">
    <citation type="submission" date="2019-09" db="EMBL/GenBank/DDBJ databases">
        <title>Characterisation of the sponge microbiome using genome-centric metagenomics.</title>
        <authorList>
            <person name="Engelberts J.P."/>
            <person name="Robbins S.J."/>
            <person name="De Goeij J.M."/>
            <person name="Aranda M."/>
            <person name="Bell S.C."/>
            <person name="Webster N.S."/>
        </authorList>
    </citation>
    <scope>NUCLEOTIDE SEQUENCE</scope>
    <source>
        <strain evidence="11">SB0661_bin_32</strain>
    </source>
</reference>
<dbReference type="Pfam" id="PF02080">
    <property type="entry name" value="TrkA_C"/>
    <property type="match status" value="1"/>
</dbReference>
<dbReference type="InterPro" id="IPR003148">
    <property type="entry name" value="RCK_N"/>
</dbReference>
<proteinExistence type="inferred from homology"/>
<dbReference type="Pfam" id="PF00999">
    <property type="entry name" value="Na_H_Exchanger"/>
    <property type="match status" value="1"/>
</dbReference>
<dbReference type="PROSITE" id="PS51202">
    <property type="entry name" value="RCK_C"/>
    <property type="match status" value="1"/>
</dbReference>
<evidence type="ECO:0000256" key="1">
    <source>
        <dbReference type="ARBA" id="ARBA00004141"/>
    </source>
</evidence>
<keyword evidence="5 9" id="KW-0812">Transmembrane</keyword>
<dbReference type="SUPFAM" id="SSF51735">
    <property type="entry name" value="NAD(P)-binding Rossmann-fold domains"/>
    <property type="match status" value="1"/>
</dbReference>
<feature type="transmembrane region" description="Helical" evidence="9">
    <location>
        <begin position="364"/>
        <end position="388"/>
    </location>
</feature>
<evidence type="ECO:0000256" key="6">
    <source>
        <dbReference type="ARBA" id="ARBA00022989"/>
    </source>
</evidence>
<dbReference type="PANTHER" id="PTHR43562:SF1">
    <property type="entry name" value="NA(+)_H(+) ANTIPORTER YJBQ-RELATED"/>
    <property type="match status" value="1"/>
</dbReference>
<evidence type="ECO:0000256" key="4">
    <source>
        <dbReference type="ARBA" id="ARBA00022449"/>
    </source>
</evidence>
<evidence type="ECO:0000259" key="10">
    <source>
        <dbReference type="PROSITE" id="PS51202"/>
    </source>
</evidence>
<feature type="domain" description="RCK C-terminal" evidence="10">
    <location>
        <begin position="558"/>
        <end position="640"/>
    </location>
</feature>
<dbReference type="Pfam" id="PF02254">
    <property type="entry name" value="TrkA_N"/>
    <property type="match status" value="1"/>
</dbReference>
<dbReference type="Gene3D" id="1.20.1530.20">
    <property type="match status" value="1"/>
</dbReference>
<feature type="transmembrane region" description="Helical" evidence="9">
    <location>
        <begin position="147"/>
        <end position="165"/>
    </location>
</feature>
<keyword evidence="8 9" id="KW-0472">Membrane</keyword>
<feature type="transmembrane region" description="Helical" evidence="9">
    <location>
        <begin position="394"/>
        <end position="415"/>
    </location>
</feature>
<evidence type="ECO:0000256" key="2">
    <source>
        <dbReference type="ARBA" id="ARBA00005551"/>
    </source>
</evidence>
<keyword evidence="4" id="KW-0050">Antiport</keyword>
<evidence type="ECO:0000256" key="3">
    <source>
        <dbReference type="ARBA" id="ARBA00022448"/>
    </source>
</evidence>
<dbReference type="SUPFAM" id="SSF116726">
    <property type="entry name" value="TrkA C-terminal domain-like"/>
    <property type="match status" value="1"/>
</dbReference>
<dbReference type="InterPro" id="IPR036721">
    <property type="entry name" value="RCK_C_sf"/>
</dbReference>
<feature type="transmembrane region" description="Helical" evidence="9">
    <location>
        <begin position="118"/>
        <end position="141"/>
    </location>
</feature>
<dbReference type="EMBL" id="VXMH01000079">
    <property type="protein sequence ID" value="MYC96400.1"/>
    <property type="molecule type" value="Genomic_DNA"/>
</dbReference>
<feature type="transmembrane region" description="Helical" evidence="9">
    <location>
        <begin position="301"/>
        <end position="325"/>
    </location>
</feature>
<name>A0A6B1D8N1_9CHLR</name>
<dbReference type="InterPro" id="IPR006153">
    <property type="entry name" value="Cation/H_exchanger_TM"/>
</dbReference>
<organism evidence="11">
    <name type="scientific">Caldilineaceae bacterium SB0661_bin_32</name>
    <dbReference type="NCBI Taxonomy" id="2605255"/>
    <lineage>
        <taxon>Bacteria</taxon>
        <taxon>Bacillati</taxon>
        <taxon>Chloroflexota</taxon>
        <taxon>Caldilineae</taxon>
        <taxon>Caldilineales</taxon>
        <taxon>Caldilineaceae</taxon>
    </lineage>
</organism>
<dbReference type="InterPro" id="IPR006037">
    <property type="entry name" value="RCK_C"/>
</dbReference>
<feature type="transmembrane region" description="Helical" evidence="9">
    <location>
        <begin position="177"/>
        <end position="203"/>
    </location>
</feature>
<evidence type="ECO:0000256" key="9">
    <source>
        <dbReference type="SAM" id="Phobius"/>
    </source>
</evidence>
<sequence length="640" mass="69996">MEEIAGSFTPLLIVISLAFIVPLLLTRFERLRLPIVVGEILAGIVVGSSGFGWVTHEDQLLTLLAEFGFVFLMFLAGMEIDFANLNVELPGVARAGGGRPEFPPAEGRARRTFGPLSIGLMGFILTLALSAVVGFALLQVGLVSSPWMMALIMSTTSLGVVMPVLKEQELIRGRFGQTILIAALVADFATMLLITVVIATISHGLTLDILLISLLFVVFFLLYRLGIVSLNRFESLRRTLEDLSHTTARIKIRGAFTVMLLFVVLAEVLGAEIILGAFIAGAMLSLLSTREDLEAMHQLEAVGFGFFIPIFFIMVGVDFNLGALIGSTDALILLPFLVLAAFLVKLLPALLFRLQFSWRETFSAGFLLSSRLSLIVAASAIGLNLGIISESVNTMIILVAIVTVTAAPLIFNRIVPRTTEATVRPIVVFGAERLGLQVAEQLLGHHEQVVLVDADESLIARARQQTSEGIEVLHASIDDEEEALAGRLDLAETVVVTLSDTDRNRHVCHVARTRYGIDHIVTLVRETNRLAEFETLNVTVFNPSLDQAALLSLLARNPDIYELLTRTDDNKEVSEVWVHNHDYGDKALRELQLPGDVLILSIRRAGEFIVPRGNTQLEYGDHLTLVGTFDHLHEARALFG</sequence>
<keyword evidence="3" id="KW-0813">Transport</keyword>
<feature type="transmembrane region" description="Helical" evidence="9">
    <location>
        <begin position="6"/>
        <end position="26"/>
    </location>
</feature>
<gene>
    <name evidence="11" type="ORF">F4X14_15660</name>
</gene>
<dbReference type="InterPro" id="IPR036291">
    <property type="entry name" value="NAD(P)-bd_dom_sf"/>
</dbReference>
<dbReference type="GO" id="GO:0006813">
    <property type="term" value="P:potassium ion transport"/>
    <property type="evidence" value="ECO:0007669"/>
    <property type="project" value="InterPro"/>
</dbReference>
<feature type="transmembrane region" description="Helical" evidence="9">
    <location>
        <begin position="60"/>
        <end position="78"/>
    </location>
</feature>
<dbReference type="InterPro" id="IPR038770">
    <property type="entry name" value="Na+/solute_symporter_sf"/>
</dbReference>
<dbReference type="Gene3D" id="3.30.70.1450">
    <property type="entry name" value="Regulator of K+ conductance, C-terminal domain"/>
    <property type="match status" value="1"/>
</dbReference>
<dbReference type="GO" id="GO:0008324">
    <property type="term" value="F:monoatomic cation transmembrane transporter activity"/>
    <property type="evidence" value="ECO:0007669"/>
    <property type="project" value="InterPro"/>
</dbReference>
<feature type="transmembrane region" description="Helical" evidence="9">
    <location>
        <begin position="209"/>
        <end position="230"/>
    </location>
</feature>
<comment type="caution">
    <text evidence="11">The sequence shown here is derived from an EMBL/GenBank/DDBJ whole genome shotgun (WGS) entry which is preliminary data.</text>
</comment>
<keyword evidence="7" id="KW-0406">Ion transport</keyword>
<comment type="subcellular location">
    <subcellularLocation>
        <location evidence="1">Membrane</location>
        <topology evidence="1">Multi-pass membrane protein</topology>
    </subcellularLocation>
</comment>
<dbReference type="GO" id="GO:0016020">
    <property type="term" value="C:membrane"/>
    <property type="evidence" value="ECO:0007669"/>
    <property type="project" value="UniProtKB-SubCell"/>
</dbReference>
<keyword evidence="6 9" id="KW-1133">Transmembrane helix</keyword>
<evidence type="ECO:0000313" key="11">
    <source>
        <dbReference type="EMBL" id="MYC96400.1"/>
    </source>
</evidence>
<evidence type="ECO:0000256" key="5">
    <source>
        <dbReference type="ARBA" id="ARBA00022692"/>
    </source>
</evidence>
<comment type="similarity">
    <text evidence="2">Belongs to the monovalent cation:proton antiporter 2 (CPA2) transporter (TC 2.A.37) family.</text>
</comment>
<dbReference type="GO" id="GO:0015297">
    <property type="term" value="F:antiporter activity"/>
    <property type="evidence" value="ECO:0007669"/>
    <property type="project" value="UniProtKB-KW"/>
</dbReference>
<dbReference type="Gene3D" id="3.40.50.720">
    <property type="entry name" value="NAD(P)-binding Rossmann-like Domain"/>
    <property type="match status" value="1"/>
</dbReference>
<dbReference type="PANTHER" id="PTHR43562">
    <property type="entry name" value="NAPA-TYPE SODIUM/HYDROGEN ANTIPORTER"/>
    <property type="match status" value="1"/>
</dbReference>
<evidence type="ECO:0000256" key="7">
    <source>
        <dbReference type="ARBA" id="ARBA00023065"/>
    </source>
</evidence>
<evidence type="ECO:0000256" key="8">
    <source>
        <dbReference type="ARBA" id="ARBA00023136"/>
    </source>
</evidence>